<keyword evidence="1" id="KW-0812">Transmembrane</keyword>
<evidence type="ECO:0000256" key="1">
    <source>
        <dbReference type="SAM" id="Phobius"/>
    </source>
</evidence>
<dbReference type="Proteomes" id="UP000264036">
    <property type="component" value="Unassembled WGS sequence"/>
</dbReference>
<dbReference type="EMBL" id="DOEK01000003">
    <property type="protein sequence ID" value="HBP27875.1"/>
    <property type="molecule type" value="Genomic_DNA"/>
</dbReference>
<dbReference type="AlphaFoldDB" id="A0A356LBI4"/>
<proteinExistence type="predicted"/>
<feature type="transmembrane region" description="Helical" evidence="1">
    <location>
        <begin position="57"/>
        <end position="78"/>
    </location>
</feature>
<keyword evidence="1" id="KW-0472">Membrane</keyword>
<comment type="caution">
    <text evidence="2">The sequence shown here is derived from an EMBL/GenBank/DDBJ whole genome shotgun (WGS) entry which is preliminary data.</text>
</comment>
<feature type="transmembrane region" description="Helical" evidence="1">
    <location>
        <begin position="30"/>
        <end position="51"/>
    </location>
</feature>
<gene>
    <name evidence="2" type="ORF">DD666_00480</name>
</gene>
<protein>
    <submittedName>
        <fullName evidence="2">Uncharacterized protein</fullName>
    </submittedName>
</protein>
<feature type="transmembrane region" description="Helical" evidence="1">
    <location>
        <begin position="90"/>
        <end position="112"/>
    </location>
</feature>
<accession>A0A356LBI4</accession>
<evidence type="ECO:0000313" key="2">
    <source>
        <dbReference type="EMBL" id="HBP27875.1"/>
    </source>
</evidence>
<name>A0A356LBI4_9BURK</name>
<reference evidence="2 3" key="1">
    <citation type="journal article" date="2018" name="Nat. Biotechnol.">
        <title>A standardized bacterial taxonomy based on genome phylogeny substantially revises the tree of life.</title>
        <authorList>
            <person name="Parks D.H."/>
            <person name="Chuvochina M."/>
            <person name="Waite D.W."/>
            <person name="Rinke C."/>
            <person name="Skarshewski A."/>
            <person name="Chaumeil P.A."/>
            <person name="Hugenholtz P."/>
        </authorList>
    </citation>
    <scope>NUCLEOTIDE SEQUENCE [LARGE SCALE GENOMIC DNA]</scope>
    <source>
        <strain evidence="2">UBA10707</strain>
    </source>
</reference>
<evidence type="ECO:0000313" key="3">
    <source>
        <dbReference type="Proteomes" id="UP000264036"/>
    </source>
</evidence>
<keyword evidence="1" id="KW-1133">Transmembrane helix</keyword>
<sequence length="113" mass="12180">MKPHNTDSADTTPAQQDPHWEIDGAAMYRAASFAVALPSFMIGTALFMLGFSLSNPTVLHIACILYSLSFAGFTSRFIVGQRPWLSAPPYIACIAAAGLAFYAVTRLGLLLVR</sequence>
<organism evidence="2 3">
    <name type="scientific">Advenella kashmirensis</name>
    <dbReference type="NCBI Taxonomy" id="310575"/>
    <lineage>
        <taxon>Bacteria</taxon>
        <taxon>Pseudomonadati</taxon>
        <taxon>Pseudomonadota</taxon>
        <taxon>Betaproteobacteria</taxon>
        <taxon>Burkholderiales</taxon>
        <taxon>Alcaligenaceae</taxon>
    </lineage>
</organism>